<keyword evidence="6" id="KW-0906">Nuclear pore complex</keyword>
<comment type="caution">
    <text evidence="9">The sequence shown here is derived from an EMBL/GenBank/DDBJ whole genome shotgun (WGS) entry which is preliminary data.</text>
</comment>
<dbReference type="OrthoDB" id="1939285at2759"/>
<dbReference type="InterPro" id="IPR024882">
    <property type="entry name" value="NUP58/p45/49"/>
</dbReference>
<sequence>MGNANWKAGLENGVSGGFSLSGMDGEASPSSGARRSLSLDAMVDTPPASPHRSRSPFVLSSQHPQYPFQSTHQMQHRLWPDNSQPPSNVPVEKGIPTLISWYLGGDDVAVEGSWDNWTSRYATSRERTSSSSNNDMTVEDHIAGRTYTGQMENGGSFQIFLTWLMSLAKQSTFFKSVESGKHCGFAAPPSPDSSYDRLFPVDDDFAKEPPVVPPQLPLALPNWKSLESGSSPRRPHHVELNHLAVVDSSNLALETSEPLLGGREEDSNGVFFFGSFSSISKLTSPNPNSAHSSADAAFLCSNPSSIFLPATVTDGGAVATQMYLFTNDRSPASYGTKFEDLHPDSQKFLLKIEERIKEYKDECQRLEQNSRLFDSSMSSDSFELDANRILQELGGISIAMDREKVIVQELMSEVKSMMWNTEVAVRSYMILRTRFLRANALSSRDGVSASNALAGPTSSSSFNQSTESAVVPIYDFYSGIPKKPSPFMHFTLARFEKYIAECRQWVEELEQLVLLDGEKNSLNLTS</sequence>
<dbReference type="GO" id="GO:0005737">
    <property type="term" value="C:cytoplasm"/>
    <property type="evidence" value="ECO:0007669"/>
    <property type="project" value="UniProtKB-ARBA"/>
</dbReference>
<dbReference type="GO" id="GO:0008139">
    <property type="term" value="F:nuclear localization sequence binding"/>
    <property type="evidence" value="ECO:0007669"/>
    <property type="project" value="InterPro"/>
</dbReference>
<dbReference type="GO" id="GO:0005643">
    <property type="term" value="C:nuclear pore"/>
    <property type="evidence" value="ECO:0007669"/>
    <property type="project" value="UniProtKB-SubCell"/>
</dbReference>
<dbReference type="GO" id="GO:0015031">
    <property type="term" value="P:protein transport"/>
    <property type="evidence" value="ECO:0007669"/>
    <property type="project" value="UniProtKB-KW"/>
</dbReference>
<evidence type="ECO:0000256" key="1">
    <source>
        <dbReference type="ARBA" id="ARBA00004567"/>
    </source>
</evidence>
<dbReference type="Gene3D" id="6.20.250.60">
    <property type="match status" value="1"/>
</dbReference>
<protein>
    <submittedName>
        <fullName evidence="9">Uncharacterized protein</fullName>
    </submittedName>
</protein>
<dbReference type="AlphaFoldDB" id="A0A835QTB3"/>
<accession>A0A835QTB3</accession>
<keyword evidence="5" id="KW-0811">Translocation</keyword>
<evidence type="ECO:0000256" key="4">
    <source>
        <dbReference type="ARBA" id="ARBA00022927"/>
    </source>
</evidence>
<evidence type="ECO:0000256" key="3">
    <source>
        <dbReference type="ARBA" id="ARBA00022816"/>
    </source>
</evidence>
<dbReference type="PANTHER" id="PTHR13437:SF2">
    <property type="entry name" value="NUCLEOPORIN P58_P45"/>
    <property type="match status" value="1"/>
</dbReference>
<dbReference type="GO" id="GO:0051028">
    <property type="term" value="P:mRNA transport"/>
    <property type="evidence" value="ECO:0007669"/>
    <property type="project" value="UniProtKB-KW"/>
</dbReference>
<reference evidence="9 10" key="1">
    <citation type="journal article" date="2020" name="Nat. Food">
        <title>A phased Vanilla planifolia genome enables genetic improvement of flavour and production.</title>
        <authorList>
            <person name="Hasing T."/>
            <person name="Tang H."/>
            <person name="Brym M."/>
            <person name="Khazi F."/>
            <person name="Huang T."/>
            <person name="Chambers A.H."/>
        </authorList>
    </citation>
    <scope>NUCLEOTIDE SEQUENCE [LARGE SCALE GENOMIC DNA]</scope>
    <source>
        <tissue evidence="9">Leaf</tissue>
    </source>
</reference>
<evidence type="ECO:0000256" key="2">
    <source>
        <dbReference type="ARBA" id="ARBA00022448"/>
    </source>
</evidence>
<evidence type="ECO:0000256" key="7">
    <source>
        <dbReference type="ARBA" id="ARBA00023242"/>
    </source>
</evidence>
<comment type="subcellular location">
    <subcellularLocation>
        <location evidence="1">Nucleus</location>
        <location evidence="1">Nuclear pore complex</location>
    </subcellularLocation>
</comment>
<keyword evidence="3" id="KW-0509">mRNA transport</keyword>
<evidence type="ECO:0000313" key="10">
    <source>
        <dbReference type="Proteomes" id="UP000636800"/>
    </source>
</evidence>
<dbReference type="GO" id="GO:0017056">
    <property type="term" value="F:structural constituent of nuclear pore"/>
    <property type="evidence" value="ECO:0007669"/>
    <property type="project" value="InterPro"/>
</dbReference>
<keyword evidence="2" id="KW-0813">Transport</keyword>
<keyword evidence="8" id="KW-0175">Coiled coil</keyword>
<dbReference type="PANTHER" id="PTHR13437">
    <property type="entry name" value="NUCLEOPORIN P58/P45 NUCLEOPORIN-LIKE PROTEIN 1"/>
    <property type="match status" value="1"/>
</dbReference>
<keyword evidence="10" id="KW-1185">Reference proteome</keyword>
<keyword evidence="7" id="KW-0539">Nucleus</keyword>
<dbReference type="Proteomes" id="UP000636800">
    <property type="component" value="Chromosome 7"/>
</dbReference>
<gene>
    <name evidence="9" type="ORF">HPP92_016040</name>
</gene>
<name>A0A835QTB3_VANPL</name>
<evidence type="ECO:0000256" key="8">
    <source>
        <dbReference type="SAM" id="Coils"/>
    </source>
</evidence>
<feature type="coiled-coil region" evidence="8">
    <location>
        <begin position="349"/>
        <end position="376"/>
    </location>
</feature>
<dbReference type="SUPFAM" id="SSF160219">
    <property type="entry name" value="AMPKBI-like"/>
    <property type="match status" value="1"/>
</dbReference>
<dbReference type="EMBL" id="JADCNL010000007">
    <property type="protein sequence ID" value="KAG0474183.1"/>
    <property type="molecule type" value="Genomic_DNA"/>
</dbReference>
<evidence type="ECO:0000256" key="5">
    <source>
        <dbReference type="ARBA" id="ARBA00023010"/>
    </source>
</evidence>
<proteinExistence type="predicted"/>
<keyword evidence="4" id="KW-0653">Protein transport</keyword>
<evidence type="ECO:0000313" key="9">
    <source>
        <dbReference type="EMBL" id="KAG0474183.1"/>
    </source>
</evidence>
<dbReference type="InterPro" id="IPR037256">
    <property type="entry name" value="ASC_dom_sf"/>
</dbReference>
<evidence type="ECO:0000256" key="6">
    <source>
        <dbReference type="ARBA" id="ARBA00023132"/>
    </source>
</evidence>
<organism evidence="9 10">
    <name type="scientific">Vanilla planifolia</name>
    <name type="common">Vanilla</name>
    <dbReference type="NCBI Taxonomy" id="51239"/>
    <lineage>
        <taxon>Eukaryota</taxon>
        <taxon>Viridiplantae</taxon>
        <taxon>Streptophyta</taxon>
        <taxon>Embryophyta</taxon>
        <taxon>Tracheophyta</taxon>
        <taxon>Spermatophyta</taxon>
        <taxon>Magnoliopsida</taxon>
        <taxon>Liliopsida</taxon>
        <taxon>Asparagales</taxon>
        <taxon>Orchidaceae</taxon>
        <taxon>Vanilloideae</taxon>
        <taxon>Vanilleae</taxon>
        <taxon>Vanilla</taxon>
    </lineage>
</organism>